<dbReference type="VEuPathDB" id="TriTrypDB:TcIL3000_10_12320"/>
<evidence type="ECO:0000259" key="3">
    <source>
        <dbReference type="Pfam" id="PF20445"/>
    </source>
</evidence>
<gene>
    <name evidence="4" type="ORF">TCIL3000_10_12320</name>
</gene>
<feature type="domain" description="Retrotransposon hot spot protein,C-terminal" evidence="2">
    <location>
        <begin position="267"/>
        <end position="572"/>
    </location>
</feature>
<dbReference type="Pfam" id="PF07999">
    <property type="entry name" value="RHSP"/>
    <property type="match status" value="1"/>
</dbReference>
<dbReference type="Pfam" id="PF20445">
    <property type="entry name" value="RHS_N"/>
    <property type="match status" value="1"/>
</dbReference>
<dbReference type="InterPro" id="IPR006518">
    <property type="entry name" value="Trypano_RHS"/>
</dbReference>
<evidence type="ECO:0000256" key="1">
    <source>
        <dbReference type="SAM" id="MobiDB-lite"/>
    </source>
</evidence>
<dbReference type="NCBIfam" id="TIGR01631">
    <property type="entry name" value="Trypano_RHS"/>
    <property type="match status" value="1"/>
</dbReference>
<sequence>MCGCYCFRCVAAHSSFLYCLTAASALKRRDKHNQILQMAERRAKRSGEPSEHVPLTSAEPSEQRGHAVAGGTGVNEPAPRGVVLSDHQVSTILEGLFEISDAMSNFKDTMTYIFGGRVDGFNALRNEANNLLVGAYKSVFLAEWSCVAKDVVCVEGTLGMSVRARRVSHLWSEKQVNAPYDPSNLWEGDEVPRVYGKVVMMVLSSQRRWPYKCFGAPVGEGSAAPREHSLNCDVYVRRSSLRAWYIVKRELDTWTEDKCVRHPHAFVVIGTPGIGKSFATGSLLLYQLLHYSAEQLKVVAYFVDGAAYLFHKAHREVLHYEEGDKALRDVVRMAREGTKGCAIYDVGVENSGMEKLPHDWCAIVLASPGESNYEKWGSRRAGGTRYITIECYEEAEFRAVLTWERHVISSRNIELNNRNGTILEDWQMVKERIHMVGPVPRYVLGSEDLFEERASSMRTALKSLRYVDLDYFMWGLENNDEWVDENATHKVVMLLRTLPDESGDCRNHILSFHMWKELLTMMFGYLCRFTLRSGVLISSGEHCAVALESEGLRAFTVASVVNGIVTHLRYLPQERGADNSHTSVLTRAIAPGRMPSIIQYLSSVDRGLSLKPG</sequence>
<dbReference type="EMBL" id="HE575323">
    <property type="protein sequence ID" value="CCC94450.1"/>
    <property type="molecule type" value="Genomic_DNA"/>
</dbReference>
<feature type="compositionally biased region" description="Basic and acidic residues" evidence="1">
    <location>
        <begin position="39"/>
        <end position="51"/>
    </location>
</feature>
<proteinExistence type="predicted"/>
<dbReference type="PANTHER" id="PTHR33129">
    <property type="entry name" value="PROTEIN KINASE DOMAIN-CONTAINING PROTEIN-RELATED"/>
    <property type="match status" value="1"/>
</dbReference>
<dbReference type="AlphaFoldDB" id="G0UYI3"/>
<feature type="domain" description="Retrotransposon hot spot protein N-terminal" evidence="3">
    <location>
        <begin position="136"/>
        <end position="260"/>
    </location>
</feature>
<dbReference type="PANTHER" id="PTHR33129:SF3">
    <property type="entry name" value="HOT SPOT (RHS) PROTEIN, PUTATIVE-RELATED"/>
    <property type="match status" value="1"/>
</dbReference>
<feature type="region of interest" description="Disordered" evidence="1">
    <location>
        <begin position="39"/>
        <end position="73"/>
    </location>
</feature>
<dbReference type="InterPro" id="IPR052980">
    <property type="entry name" value="Crinkler_effector"/>
</dbReference>
<protein>
    <submittedName>
        <fullName evidence="4">Uncharacterized protein TCIL3000_10_12320</fullName>
    </submittedName>
</protein>
<reference evidence="4" key="1">
    <citation type="journal article" date="2012" name="Proc. Natl. Acad. Sci. U.S.A.">
        <title>Antigenic diversity is generated by distinct evolutionary mechanisms in African trypanosome species.</title>
        <authorList>
            <person name="Jackson A.P."/>
            <person name="Berry A."/>
            <person name="Aslett M."/>
            <person name="Allison H.C."/>
            <person name="Burton P."/>
            <person name="Vavrova-Anderson J."/>
            <person name="Brown R."/>
            <person name="Browne H."/>
            <person name="Corton N."/>
            <person name="Hauser H."/>
            <person name="Gamble J."/>
            <person name="Gilderthorp R."/>
            <person name="Marcello L."/>
            <person name="McQuillan J."/>
            <person name="Otto T.D."/>
            <person name="Quail M.A."/>
            <person name="Sanders M.J."/>
            <person name="van Tonder A."/>
            <person name="Ginger M.L."/>
            <person name="Field M.C."/>
            <person name="Barry J.D."/>
            <person name="Hertz-Fowler C."/>
            <person name="Berriman M."/>
        </authorList>
    </citation>
    <scope>NUCLEOTIDE SEQUENCE</scope>
    <source>
        <strain evidence="4">IL3000</strain>
    </source>
</reference>
<dbReference type="InterPro" id="IPR046836">
    <property type="entry name" value="RHS_C"/>
</dbReference>
<evidence type="ECO:0000259" key="2">
    <source>
        <dbReference type="Pfam" id="PF07999"/>
    </source>
</evidence>
<name>G0UYI3_TRYCI</name>
<dbReference type="InterPro" id="IPR046835">
    <property type="entry name" value="RHS_N"/>
</dbReference>
<organism evidence="4">
    <name type="scientific">Trypanosoma congolense (strain IL3000)</name>
    <dbReference type="NCBI Taxonomy" id="1068625"/>
    <lineage>
        <taxon>Eukaryota</taxon>
        <taxon>Discoba</taxon>
        <taxon>Euglenozoa</taxon>
        <taxon>Kinetoplastea</taxon>
        <taxon>Metakinetoplastina</taxon>
        <taxon>Trypanosomatida</taxon>
        <taxon>Trypanosomatidae</taxon>
        <taxon>Trypanosoma</taxon>
        <taxon>Nannomonas</taxon>
    </lineage>
</organism>
<evidence type="ECO:0000313" key="4">
    <source>
        <dbReference type="EMBL" id="CCC94450.1"/>
    </source>
</evidence>
<accession>G0UYI3</accession>